<sequence length="85" mass="9122">MGNAVVKENESVSDGKVASTTGSVMSAPTSVSAAPRKHSTVSTARLLLCGERIEYLTEEQKGHIRACWKVVEDDVARVGVITFMQ</sequence>
<feature type="compositionally biased region" description="Polar residues" evidence="1">
    <location>
        <begin position="18"/>
        <end position="32"/>
    </location>
</feature>
<keyword evidence="3" id="KW-1185">Reference proteome</keyword>
<reference evidence="2" key="1">
    <citation type="submission" date="2021-06" db="EMBL/GenBank/DDBJ databases">
        <authorList>
            <person name="Hodson N. C."/>
            <person name="Mongue J. A."/>
            <person name="Jaron S. K."/>
        </authorList>
    </citation>
    <scope>NUCLEOTIDE SEQUENCE</scope>
</reference>
<dbReference type="EMBL" id="CAJVCH010527825">
    <property type="protein sequence ID" value="CAG7822924.1"/>
    <property type="molecule type" value="Genomic_DNA"/>
</dbReference>
<dbReference type="OrthoDB" id="436496at2759"/>
<evidence type="ECO:0000313" key="3">
    <source>
        <dbReference type="Proteomes" id="UP000708208"/>
    </source>
</evidence>
<protein>
    <submittedName>
        <fullName evidence="2">Uncharacterized protein</fullName>
    </submittedName>
</protein>
<organism evidence="2 3">
    <name type="scientific">Allacma fusca</name>
    <dbReference type="NCBI Taxonomy" id="39272"/>
    <lineage>
        <taxon>Eukaryota</taxon>
        <taxon>Metazoa</taxon>
        <taxon>Ecdysozoa</taxon>
        <taxon>Arthropoda</taxon>
        <taxon>Hexapoda</taxon>
        <taxon>Collembola</taxon>
        <taxon>Symphypleona</taxon>
        <taxon>Sminthuridae</taxon>
        <taxon>Allacma</taxon>
    </lineage>
</organism>
<dbReference type="AlphaFoldDB" id="A0A8J2KTF7"/>
<name>A0A8J2KTF7_9HEXA</name>
<evidence type="ECO:0000256" key="1">
    <source>
        <dbReference type="SAM" id="MobiDB-lite"/>
    </source>
</evidence>
<comment type="caution">
    <text evidence="2">The sequence shown here is derived from an EMBL/GenBank/DDBJ whole genome shotgun (WGS) entry which is preliminary data.</text>
</comment>
<gene>
    <name evidence="2" type="ORF">AFUS01_LOCUS33165</name>
</gene>
<feature type="region of interest" description="Disordered" evidence="1">
    <location>
        <begin position="1"/>
        <end position="36"/>
    </location>
</feature>
<proteinExistence type="predicted"/>
<dbReference type="Proteomes" id="UP000708208">
    <property type="component" value="Unassembled WGS sequence"/>
</dbReference>
<evidence type="ECO:0000313" key="2">
    <source>
        <dbReference type="EMBL" id="CAG7822924.1"/>
    </source>
</evidence>
<accession>A0A8J2KTF7</accession>